<dbReference type="EnsemblPlants" id="AET6Gv20247700.7">
    <property type="protein sequence ID" value="AET6Gv20247700.7"/>
    <property type="gene ID" value="AET6Gv20247700"/>
</dbReference>
<reference evidence="2" key="4">
    <citation type="submission" date="2019-03" db="UniProtKB">
        <authorList>
            <consortium name="EnsemblPlants"/>
        </authorList>
    </citation>
    <scope>IDENTIFICATION</scope>
</reference>
<accession>A0A453N5P2</accession>
<evidence type="ECO:0000256" key="1">
    <source>
        <dbReference type="SAM" id="MobiDB-lite"/>
    </source>
</evidence>
<feature type="region of interest" description="Disordered" evidence="1">
    <location>
        <begin position="1"/>
        <end position="119"/>
    </location>
</feature>
<reference evidence="3" key="1">
    <citation type="journal article" date="2014" name="Science">
        <title>Ancient hybridizations among the ancestral genomes of bread wheat.</title>
        <authorList>
            <consortium name="International Wheat Genome Sequencing Consortium,"/>
            <person name="Marcussen T."/>
            <person name="Sandve S.R."/>
            <person name="Heier L."/>
            <person name="Spannagl M."/>
            <person name="Pfeifer M."/>
            <person name="Jakobsen K.S."/>
            <person name="Wulff B.B."/>
            <person name="Steuernagel B."/>
            <person name="Mayer K.F."/>
            <person name="Olsen O.A."/>
        </authorList>
    </citation>
    <scope>NUCLEOTIDE SEQUENCE [LARGE SCALE GENOMIC DNA]</scope>
    <source>
        <strain evidence="3">cv. AL8/78</strain>
    </source>
</reference>
<organism evidence="2 3">
    <name type="scientific">Aegilops tauschii subsp. strangulata</name>
    <name type="common">Goatgrass</name>
    <dbReference type="NCBI Taxonomy" id="200361"/>
    <lineage>
        <taxon>Eukaryota</taxon>
        <taxon>Viridiplantae</taxon>
        <taxon>Streptophyta</taxon>
        <taxon>Embryophyta</taxon>
        <taxon>Tracheophyta</taxon>
        <taxon>Spermatophyta</taxon>
        <taxon>Magnoliopsida</taxon>
        <taxon>Liliopsida</taxon>
        <taxon>Poales</taxon>
        <taxon>Poaceae</taxon>
        <taxon>BOP clade</taxon>
        <taxon>Pooideae</taxon>
        <taxon>Triticodae</taxon>
        <taxon>Triticeae</taxon>
        <taxon>Triticinae</taxon>
        <taxon>Aegilops</taxon>
    </lineage>
</organism>
<dbReference type="Gramene" id="AET6Gv20247700.7">
    <property type="protein sequence ID" value="AET6Gv20247700.7"/>
    <property type="gene ID" value="AET6Gv20247700"/>
</dbReference>
<sequence>EIQTPSVGTGRRTGHAALPPPACDSKFKIKSEASPDIHSFAGSLPHTPRHMRHRNRAHLRPNSKKPAPIKPSPLPTHPHPHATKHVSHPFQKSRRASRLPLPPPPHRPLPSAAPPPPKP</sequence>
<proteinExistence type="predicted"/>
<reference evidence="3" key="2">
    <citation type="journal article" date="2017" name="Nat. Plants">
        <title>The Aegilops tauschii genome reveals multiple impacts of transposons.</title>
        <authorList>
            <person name="Zhao G."/>
            <person name="Zou C."/>
            <person name="Li K."/>
            <person name="Wang K."/>
            <person name="Li T."/>
            <person name="Gao L."/>
            <person name="Zhang X."/>
            <person name="Wang H."/>
            <person name="Yang Z."/>
            <person name="Liu X."/>
            <person name="Jiang W."/>
            <person name="Mao L."/>
            <person name="Kong X."/>
            <person name="Jiao Y."/>
            <person name="Jia J."/>
        </authorList>
    </citation>
    <scope>NUCLEOTIDE SEQUENCE [LARGE SCALE GENOMIC DNA]</scope>
    <source>
        <strain evidence="3">cv. AL8/78</strain>
    </source>
</reference>
<dbReference type="AlphaFoldDB" id="A0A453N5P2"/>
<reference evidence="2" key="3">
    <citation type="journal article" date="2017" name="Nature">
        <title>Genome sequence of the progenitor of the wheat D genome Aegilops tauschii.</title>
        <authorList>
            <person name="Luo M.C."/>
            <person name="Gu Y.Q."/>
            <person name="Puiu D."/>
            <person name="Wang H."/>
            <person name="Twardziok S.O."/>
            <person name="Deal K.R."/>
            <person name="Huo N."/>
            <person name="Zhu T."/>
            <person name="Wang L."/>
            <person name="Wang Y."/>
            <person name="McGuire P.E."/>
            <person name="Liu S."/>
            <person name="Long H."/>
            <person name="Ramasamy R.K."/>
            <person name="Rodriguez J.C."/>
            <person name="Van S.L."/>
            <person name="Yuan L."/>
            <person name="Wang Z."/>
            <person name="Xia Z."/>
            <person name="Xiao L."/>
            <person name="Anderson O.D."/>
            <person name="Ouyang S."/>
            <person name="Liang Y."/>
            <person name="Zimin A.V."/>
            <person name="Pertea G."/>
            <person name="Qi P."/>
            <person name="Bennetzen J.L."/>
            <person name="Dai X."/>
            <person name="Dawson M.W."/>
            <person name="Muller H.G."/>
            <person name="Kugler K."/>
            <person name="Rivarola-Duarte L."/>
            <person name="Spannagl M."/>
            <person name="Mayer K.F.X."/>
            <person name="Lu F.H."/>
            <person name="Bevan M.W."/>
            <person name="Leroy P."/>
            <person name="Li P."/>
            <person name="You F.M."/>
            <person name="Sun Q."/>
            <person name="Liu Z."/>
            <person name="Lyons E."/>
            <person name="Wicker T."/>
            <person name="Salzberg S.L."/>
            <person name="Devos K.M."/>
            <person name="Dvorak J."/>
        </authorList>
    </citation>
    <scope>NUCLEOTIDE SEQUENCE [LARGE SCALE GENOMIC DNA]</scope>
    <source>
        <strain evidence="2">cv. AL8/78</strain>
    </source>
</reference>
<feature type="compositionally biased region" description="Pro residues" evidence="1">
    <location>
        <begin position="100"/>
        <end position="119"/>
    </location>
</feature>
<name>A0A453N5P2_AEGTS</name>
<feature type="compositionally biased region" description="Basic and acidic residues" evidence="1">
    <location>
        <begin position="25"/>
        <end position="35"/>
    </location>
</feature>
<feature type="compositionally biased region" description="Basic residues" evidence="1">
    <location>
        <begin position="78"/>
        <end position="97"/>
    </location>
</feature>
<protein>
    <submittedName>
        <fullName evidence="2">Uncharacterized protein</fullName>
    </submittedName>
</protein>
<dbReference type="Proteomes" id="UP000015105">
    <property type="component" value="Chromosome 6D"/>
</dbReference>
<feature type="compositionally biased region" description="Pro residues" evidence="1">
    <location>
        <begin position="68"/>
        <end position="77"/>
    </location>
</feature>
<feature type="compositionally biased region" description="Basic residues" evidence="1">
    <location>
        <begin position="47"/>
        <end position="63"/>
    </location>
</feature>
<evidence type="ECO:0000313" key="2">
    <source>
        <dbReference type="EnsemblPlants" id="AET6Gv20247700.7"/>
    </source>
</evidence>
<evidence type="ECO:0000313" key="3">
    <source>
        <dbReference type="Proteomes" id="UP000015105"/>
    </source>
</evidence>
<keyword evidence="3" id="KW-1185">Reference proteome</keyword>
<reference evidence="2" key="5">
    <citation type="journal article" date="2021" name="G3 (Bethesda)">
        <title>Aegilops tauschii genome assembly Aet v5.0 features greater sequence contiguity and improved annotation.</title>
        <authorList>
            <person name="Wang L."/>
            <person name="Zhu T."/>
            <person name="Rodriguez J.C."/>
            <person name="Deal K.R."/>
            <person name="Dubcovsky J."/>
            <person name="McGuire P.E."/>
            <person name="Lux T."/>
            <person name="Spannagl M."/>
            <person name="Mayer K.F.X."/>
            <person name="Baldrich P."/>
            <person name="Meyers B.C."/>
            <person name="Huo N."/>
            <person name="Gu Y.Q."/>
            <person name="Zhou H."/>
            <person name="Devos K.M."/>
            <person name="Bennetzen J.L."/>
            <person name="Unver T."/>
            <person name="Budak H."/>
            <person name="Gulick P.J."/>
            <person name="Galiba G."/>
            <person name="Kalapos B."/>
            <person name="Nelson D.R."/>
            <person name="Li P."/>
            <person name="You F.M."/>
            <person name="Luo M.C."/>
            <person name="Dvorak J."/>
        </authorList>
    </citation>
    <scope>NUCLEOTIDE SEQUENCE [LARGE SCALE GENOMIC DNA]</scope>
    <source>
        <strain evidence="2">cv. AL8/78</strain>
    </source>
</reference>